<feature type="domain" description="ABC transmembrane type-1" evidence="9">
    <location>
        <begin position="30"/>
        <end position="312"/>
    </location>
</feature>
<reference evidence="10" key="1">
    <citation type="submission" date="2020-08" db="EMBL/GenBank/DDBJ databases">
        <title>Sequencing the genomes of 1000 actinobacteria strains.</title>
        <authorList>
            <person name="Klenk H.-P."/>
        </authorList>
    </citation>
    <scope>NUCLEOTIDE SEQUENCE [LARGE SCALE GENOMIC DNA]</scope>
    <source>
        <strain evidence="10">DSM 27064</strain>
    </source>
</reference>
<evidence type="ECO:0000313" key="11">
    <source>
        <dbReference type="Proteomes" id="UP000571183"/>
    </source>
</evidence>
<feature type="transmembrane region" description="Helical" evidence="7">
    <location>
        <begin position="144"/>
        <end position="163"/>
    </location>
</feature>
<evidence type="ECO:0000256" key="1">
    <source>
        <dbReference type="ARBA" id="ARBA00004651"/>
    </source>
</evidence>
<evidence type="ECO:0000256" key="7">
    <source>
        <dbReference type="SAM" id="Phobius"/>
    </source>
</evidence>
<organism evidence="10 11">
    <name type="scientific">Canibacter oris</name>
    <dbReference type="NCBI Taxonomy" id="1365628"/>
    <lineage>
        <taxon>Bacteria</taxon>
        <taxon>Bacillati</taxon>
        <taxon>Actinomycetota</taxon>
        <taxon>Actinomycetes</taxon>
        <taxon>Micrococcales</taxon>
        <taxon>Microbacteriaceae</taxon>
        <taxon>Canibacter</taxon>
    </lineage>
</organism>
<dbReference type="InterPro" id="IPR036640">
    <property type="entry name" value="ABC1_TM_sf"/>
</dbReference>
<dbReference type="PROSITE" id="PS50893">
    <property type="entry name" value="ABC_TRANSPORTER_2"/>
    <property type="match status" value="1"/>
</dbReference>
<evidence type="ECO:0000259" key="8">
    <source>
        <dbReference type="PROSITE" id="PS50893"/>
    </source>
</evidence>
<comment type="caution">
    <text evidence="10">The sequence shown here is derived from an EMBL/GenBank/DDBJ whole genome shotgun (WGS) entry which is preliminary data.</text>
</comment>
<accession>A0A840DQI8</accession>
<dbReference type="RefSeq" id="WP_183304525.1">
    <property type="nucleotide sequence ID" value="NZ_JACIFD010000006.1"/>
</dbReference>
<keyword evidence="5 7" id="KW-1133">Transmembrane helix</keyword>
<dbReference type="Pfam" id="PF00005">
    <property type="entry name" value="ABC_tran"/>
    <property type="match status" value="1"/>
</dbReference>
<dbReference type="EMBL" id="JACIFD010000006">
    <property type="protein sequence ID" value="MBB4071456.1"/>
    <property type="molecule type" value="Genomic_DNA"/>
</dbReference>
<feature type="transmembrane region" description="Helical" evidence="7">
    <location>
        <begin position="65"/>
        <end position="87"/>
    </location>
</feature>
<dbReference type="InterPro" id="IPR003593">
    <property type="entry name" value="AAA+_ATPase"/>
</dbReference>
<evidence type="ECO:0000256" key="6">
    <source>
        <dbReference type="ARBA" id="ARBA00023136"/>
    </source>
</evidence>
<dbReference type="Pfam" id="PF00664">
    <property type="entry name" value="ABC_membrane"/>
    <property type="match status" value="1"/>
</dbReference>
<dbReference type="InterPro" id="IPR011527">
    <property type="entry name" value="ABC1_TM_dom"/>
</dbReference>
<dbReference type="Proteomes" id="UP000571183">
    <property type="component" value="Unassembled WGS sequence"/>
</dbReference>
<dbReference type="GO" id="GO:0005524">
    <property type="term" value="F:ATP binding"/>
    <property type="evidence" value="ECO:0007669"/>
    <property type="project" value="UniProtKB-KW"/>
</dbReference>
<dbReference type="CDD" id="cd07346">
    <property type="entry name" value="ABC_6TM_exporters"/>
    <property type="match status" value="1"/>
</dbReference>
<evidence type="ECO:0000256" key="4">
    <source>
        <dbReference type="ARBA" id="ARBA00022840"/>
    </source>
</evidence>
<gene>
    <name evidence="10" type="ORF">F5897_000760</name>
</gene>
<name>A0A840DQI8_9MICO</name>
<evidence type="ECO:0000256" key="5">
    <source>
        <dbReference type="ARBA" id="ARBA00022989"/>
    </source>
</evidence>
<dbReference type="SMART" id="SM00382">
    <property type="entry name" value="AAA"/>
    <property type="match status" value="1"/>
</dbReference>
<dbReference type="Gene3D" id="3.40.50.300">
    <property type="entry name" value="P-loop containing nucleotide triphosphate hydrolases"/>
    <property type="match status" value="1"/>
</dbReference>
<dbReference type="GO" id="GO:0015421">
    <property type="term" value="F:ABC-type oligopeptide transporter activity"/>
    <property type="evidence" value="ECO:0007669"/>
    <property type="project" value="TreeGrafter"/>
</dbReference>
<dbReference type="SUPFAM" id="SSF90123">
    <property type="entry name" value="ABC transporter transmembrane region"/>
    <property type="match status" value="1"/>
</dbReference>
<evidence type="ECO:0000256" key="2">
    <source>
        <dbReference type="ARBA" id="ARBA00022692"/>
    </source>
</evidence>
<feature type="transmembrane region" description="Helical" evidence="7">
    <location>
        <begin position="169"/>
        <end position="188"/>
    </location>
</feature>
<sequence>MTEKTLPLASTKTTWAKLGKLALRNRLSLIVVAFAFVISAFAALVTPIMIGKLVDQAAAGELTGFPWLALGVILAAIVVRAITSMLWQYQGNKIGSSINRDLGVEVMAASLDLNAQTIEDAGSGDLVTRATNDLDAVNDNVLRFFPIVIFSLVYLVVMFFTIVTLSPVAAVPLIITVIGVPVLLWQILPRISKRVVEVTRETAALSTKVTENVRGLSTIKELDILDAREEVLAAQNRRLFALERQMVRLRTTLWGSIVLVADLPLIVSLLWGFYTVNQGWTTWGVVATVAITLFNLRWVIDEFAWCLDKIREGSVMLSRVCGVIELAEKQRATREQAQQQLQATGGNDTAVAAQNVVYGYDVERPVMKDINLKLQPGESLALVGRSGSGKTTLARLIAGSLTADQGTVTVLGKAVGAGLFPTEKAADGRPRLLICTQEAHQFVGTLADNLTVVAPDATPEAMRAALATVGATWADELPQGLDTVLGDGGTTLTRDQVQQLSLARIALADPHIIILDESTTQLELLDAAESVRGLMAGRTVIVISHDARIAGLAQRAVLLEEGEIVATGTPEEIFARA</sequence>
<comment type="subcellular location">
    <subcellularLocation>
        <location evidence="1">Cell membrane</location>
        <topology evidence="1">Multi-pass membrane protein</topology>
    </subcellularLocation>
</comment>
<dbReference type="InterPro" id="IPR003439">
    <property type="entry name" value="ABC_transporter-like_ATP-bd"/>
</dbReference>
<dbReference type="AlphaFoldDB" id="A0A840DQI8"/>
<keyword evidence="2 7" id="KW-0812">Transmembrane</keyword>
<feature type="transmembrane region" description="Helical" evidence="7">
    <location>
        <begin position="253"/>
        <end position="274"/>
    </location>
</feature>
<dbReference type="InterPro" id="IPR039421">
    <property type="entry name" value="Type_1_exporter"/>
</dbReference>
<evidence type="ECO:0000256" key="3">
    <source>
        <dbReference type="ARBA" id="ARBA00022741"/>
    </source>
</evidence>
<dbReference type="GO" id="GO:0005886">
    <property type="term" value="C:plasma membrane"/>
    <property type="evidence" value="ECO:0007669"/>
    <property type="project" value="UniProtKB-SubCell"/>
</dbReference>
<dbReference type="InterPro" id="IPR027417">
    <property type="entry name" value="P-loop_NTPase"/>
</dbReference>
<keyword evidence="6 7" id="KW-0472">Membrane</keyword>
<dbReference type="PANTHER" id="PTHR43394">
    <property type="entry name" value="ATP-DEPENDENT PERMEASE MDL1, MITOCHONDRIAL"/>
    <property type="match status" value="1"/>
</dbReference>
<feature type="domain" description="ABC transporter" evidence="8">
    <location>
        <begin position="351"/>
        <end position="577"/>
    </location>
</feature>
<dbReference type="PROSITE" id="PS50929">
    <property type="entry name" value="ABC_TM1F"/>
    <property type="match status" value="1"/>
</dbReference>
<keyword evidence="3" id="KW-0547">Nucleotide-binding</keyword>
<dbReference type="Gene3D" id="1.20.1560.10">
    <property type="entry name" value="ABC transporter type 1, transmembrane domain"/>
    <property type="match status" value="1"/>
</dbReference>
<feature type="transmembrane region" description="Helical" evidence="7">
    <location>
        <begin position="27"/>
        <end position="50"/>
    </location>
</feature>
<dbReference type="GO" id="GO:0016887">
    <property type="term" value="F:ATP hydrolysis activity"/>
    <property type="evidence" value="ECO:0007669"/>
    <property type="project" value="InterPro"/>
</dbReference>
<evidence type="ECO:0000259" key="9">
    <source>
        <dbReference type="PROSITE" id="PS50929"/>
    </source>
</evidence>
<keyword evidence="11" id="KW-1185">Reference proteome</keyword>
<protein>
    <submittedName>
        <fullName evidence="10">ABC-type multidrug transport system fused ATPase/permease subunit</fullName>
    </submittedName>
</protein>
<evidence type="ECO:0000313" key="10">
    <source>
        <dbReference type="EMBL" id="MBB4071456.1"/>
    </source>
</evidence>
<dbReference type="PANTHER" id="PTHR43394:SF1">
    <property type="entry name" value="ATP-BINDING CASSETTE SUB-FAMILY B MEMBER 10, MITOCHONDRIAL"/>
    <property type="match status" value="1"/>
</dbReference>
<proteinExistence type="predicted"/>
<dbReference type="SUPFAM" id="SSF52540">
    <property type="entry name" value="P-loop containing nucleoside triphosphate hydrolases"/>
    <property type="match status" value="1"/>
</dbReference>
<feature type="transmembrane region" description="Helical" evidence="7">
    <location>
        <begin position="280"/>
        <end position="300"/>
    </location>
</feature>
<keyword evidence="4" id="KW-0067">ATP-binding</keyword>